<keyword evidence="6 7" id="KW-0472">Membrane</keyword>
<dbReference type="GO" id="GO:0006508">
    <property type="term" value="P:proteolysis"/>
    <property type="evidence" value="ECO:0007669"/>
    <property type="project" value="InterPro"/>
</dbReference>
<comment type="cofactor">
    <cofactor evidence="1">
        <name>Zn(2+)</name>
        <dbReference type="ChEBI" id="CHEBI:29105"/>
    </cofactor>
</comment>
<evidence type="ECO:0000259" key="8">
    <source>
        <dbReference type="Pfam" id="PF02163"/>
    </source>
</evidence>
<dbReference type="Proteomes" id="UP000587880">
    <property type="component" value="Unassembled WGS sequence"/>
</dbReference>
<evidence type="ECO:0000256" key="1">
    <source>
        <dbReference type="ARBA" id="ARBA00001947"/>
    </source>
</evidence>
<name>A0A7X9ST62_CLOBE</name>
<reference evidence="9 10" key="1">
    <citation type="submission" date="2020-04" db="EMBL/GenBank/DDBJ databases">
        <authorList>
            <person name="Hitch T.C.A."/>
            <person name="Wylensek D."/>
            <person name="Clavel T."/>
        </authorList>
    </citation>
    <scope>NUCLEOTIDE SEQUENCE [LARGE SCALE GENOMIC DNA]</scope>
    <source>
        <strain evidence="9 10">WB01_NA02</strain>
    </source>
</reference>
<keyword evidence="5 7" id="KW-1133">Transmembrane helix</keyword>
<comment type="subcellular location">
    <subcellularLocation>
        <location evidence="2">Membrane</location>
        <topology evidence="2">Multi-pass membrane protein</topology>
    </subcellularLocation>
</comment>
<dbReference type="AlphaFoldDB" id="A0A7X9ST62"/>
<feature type="domain" description="Peptidase M50" evidence="8">
    <location>
        <begin position="15"/>
        <end position="190"/>
    </location>
</feature>
<proteinExistence type="inferred from homology"/>
<dbReference type="EMBL" id="JABAGD010000069">
    <property type="protein sequence ID" value="NMF07619.1"/>
    <property type="molecule type" value="Genomic_DNA"/>
</dbReference>
<evidence type="ECO:0000256" key="4">
    <source>
        <dbReference type="ARBA" id="ARBA00022692"/>
    </source>
</evidence>
<accession>A0A7X9ST62</accession>
<evidence type="ECO:0000256" key="5">
    <source>
        <dbReference type="ARBA" id="ARBA00022989"/>
    </source>
</evidence>
<evidence type="ECO:0000256" key="2">
    <source>
        <dbReference type="ARBA" id="ARBA00004141"/>
    </source>
</evidence>
<dbReference type="Pfam" id="PF02163">
    <property type="entry name" value="Peptidase_M50"/>
    <property type="match status" value="1"/>
</dbReference>
<dbReference type="RefSeq" id="WP_168983325.1">
    <property type="nucleotide sequence ID" value="NZ_JABAGD010000069.1"/>
</dbReference>
<feature type="transmembrane region" description="Helical" evidence="7">
    <location>
        <begin position="190"/>
        <end position="209"/>
    </location>
</feature>
<evidence type="ECO:0000256" key="7">
    <source>
        <dbReference type="SAM" id="Phobius"/>
    </source>
</evidence>
<evidence type="ECO:0000313" key="10">
    <source>
        <dbReference type="Proteomes" id="UP000587880"/>
    </source>
</evidence>
<dbReference type="InterPro" id="IPR008915">
    <property type="entry name" value="Peptidase_M50"/>
</dbReference>
<comment type="similarity">
    <text evidence="3">Belongs to the peptidase M50B family.</text>
</comment>
<feature type="transmembrane region" description="Helical" evidence="7">
    <location>
        <begin position="105"/>
        <end position="127"/>
    </location>
</feature>
<feature type="transmembrane region" description="Helical" evidence="7">
    <location>
        <begin position="7"/>
        <end position="25"/>
    </location>
</feature>
<evidence type="ECO:0000256" key="6">
    <source>
        <dbReference type="ARBA" id="ARBA00023136"/>
    </source>
</evidence>
<gene>
    <name evidence="9" type="ORF">HF849_23370</name>
</gene>
<evidence type="ECO:0000256" key="3">
    <source>
        <dbReference type="ARBA" id="ARBA00007931"/>
    </source>
</evidence>
<protein>
    <recommendedName>
        <fullName evidence="8">Peptidase M50 domain-containing protein</fullName>
    </recommendedName>
</protein>
<organism evidence="9 10">
    <name type="scientific">Clostridium beijerinckii</name>
    <name type="common">Clostridium MP</name>
    <dbReference type="NCBI Taxonomy" id="1520"/>
    <lineage>
        <taxon>Bacteria</taxon>
        <taxon>Bacillati</taxon>
        <taxon>Bacillota</taxon>
        <taxon>Clostridia</taxon>
        <taxon>Eubacteriales</taxon>
        <taxon>Clostridiaceae</taxon>
        <taxon>Clostridium</taxon>
    </lineage>
</organism>
<feature type="transmembrane region" description="Helical" evidence="7">
    <location>
        <begin position="139"/>
        <end position="165"/>
    </location>
</feature>
<sequence>MERFKKRIIIYVTAYITLCITTILHEMGHSIAAYHFKIKNNPFDITYSTKIFMLGTSENVDYDKVSKLIKYKAVLISSAGLIVNFIFAISLIILLIAFYKKLNKFIYFVLYSFLFWNINEFFNYFVIRNLFLRGDVANIVTYGIPHILVLILGIGSSLILVYFLFSKVNRNLFRSFDLTMDQNINLSKKIALIFIICQVVTLYNALFSYS</sequence>
<keyword evidence="4 7" id="KW-0812">Transmembrane</keyword>
<feature type="transmembrane region" description="Helical" evidence="7">
    <location>
        <begin position="73"/>
        <end position="98"/>
    </location>
</feature>
<comment type="caution">
    <text evidence="9">The sequence shown here is derived from an EMBL/GenBank/DDBJ whole genome shotgun (WGS) entry which is preliminary data.</text>
</comment>
<evidence type="ECO:0000313" key="9">
    <source>
        <dbReference type="EMBL" id="NMF07619.1"/>
    </source>
</evidence>
<dbReference type="GO" id="GO:0016020">
    <property type="term" value="C:membrane"/>
    <property type="evidence" value="ECO:0007669"/>
    <property type="project" value="UniProtKB-SubCell"/>
</dbReference>